<gene>
    <name evidence="13" type="ORF">FHS31_000285</name>
</gene>
<evidence type="ECO:0000313" key="14">
    <source>
        <dbReference type="Proteomes" id="UP000727456"/>
    </source>
</evidence>
<dbReference type="RefSeq" id="WP_167071305.1">
    <property type="nucleotide sequence ID" value="NZ_JAAOZC010000001.1"/>
</dbReference>
<protein>
    <recommendedName>
        <fullName evidence="6">NADP-dependent 3-hydroxy acid dehydrogenase YdfG</fullName>
        <ecNumber evidence="4">1.1.1.298</ecNumber>
        <ecNumber evidence="5">1.1.1.381</ecNumber>
    </recommendedName>
    <alternativeName>
        <fullName evidence="8">L-allo-threonine dehydrogenase</fullName>
    </alternativeName>
    <alternativeName>
        <fullName evidence="7">Malonic semialdehyde reductase</fullName>
    </alternativeName>
</protein>
<dbReference type="SMART" id="SM00822">
    <property type="entry name" value="PKS_KR"/>
    <property type="match status" value="1"/>
</dbReference>
<dbReference type="CDD" id="cd05233">
    <property type="entry name" value="SDR_c"/>
    <property type="match status" value="1"/>
</dbReference>
<comment type="caution">
    <text evidence="13">The sequence shown here is derived from an EMBL/GenBank/DDBJ whole genome shotgun (WGS) entry which is preliminary data.</text>
</comment>
<dbReference type="PANTHER" id="PTHR43086:SF3">
    <property type="entry name" value="NADP-DEPENDENT 3-HYDROXY ACID DEHYDROGENASE YDFG"/>
    <property type="match status" value="1"/>
</dbReference>
<evidence type="ECO:0000256" key="6">
    <source>
        <dbReference type="ARBA" id="ARBA00044065"/>
    </source>
</evidence>
<dbReference type="Pfam" id="PF00106">
    <property type="entry name" value="adh_short"/>
    <property type="match status" value="1"/>
</dbReference>
<evidence type="ECO:0000256" key="8">
    <source>
        <dbReference type="ARBA" id="ARBA00044349"/>
    </source>
</evidence>
<evidence type="ECO:0000256" key="11">
    <source>
        <dbReference type="RuleBase" id="RU000363"/>
    </source>
</evidence>
<sequence length="256" mass="26604">MTRPIALITGASAGIGAAFARQIAARGYDLVLVARREDRLRALAGELATDSEILAADLESDAGIALVEARIADGPALTLVINNAGFAARGAVATLDPDRLTAMLRLNVIALSRLSHAAMQRMVADGAGAIINVASGTAFHQIPGNAGYGASKSYVTAFTRHMQGEARGTGVAVQLLVPGVIDTEFHSIAATSIDRYPPGMVMQVDDLVAASLTALDRGEAVCIPSLADVGLWDGFTEAEAALAPNVSRQKPAERYR</sequence>
<evidence type="ECO:0000256" key="3">
    <source>
        <dbReference type="ARBA" id="ARBA00043812"/>
    </source>
</evidence>
<comment type="similarity">
    <text evidence="1 11">Belongs to the short-chain dehydrogenases/reductases (SDR) family.</text>
</comment>
<feature type="domain" description="Ketoreductase" evidence="12">
    <location>
        <begin position="4"/>
        <end position="179"/>
    </location>
</feature>
<dbReference type="EC" id="1.1.1.298" evidence="4"/>
<evidence type="ECO:0000259" key="12">
    <source>
        <dbReference type="SMART" id="SM00822"/>
    </source>
</evidence>
<comment type="catalytic activity">
    <reaction evidence="10">
        <text>3-hydroxypropanoate + NADP(+) = 3-oxopropanoate + NADPH + H(+)</text>
        <dbReference type="Rhea" id="RHEA:26438"/>
        <dbReference type="ChEBI" id="CHEBI:15378"/>
        <dbReference type="ChEBI" id="CHEBI:16510"/>
        <dbReference type="ChEBI" id="CHEBI:33190"/>
        <dbReference type="ChEBI" id="CHEBI:57783"/>
        <dbReference type="ChEBI" id="CHEBI:58349"/>
        <dbReference type="EC" id="1.1.1.298"/>
    </reaction>
</comment>
<evidence type="ECO:0000256" key="5">
    <source>
        <dbReference type="ARBA" id="ARBA00044059"/>
    </source>
</evidence>
<proteinExistence type="inferred from homology"/>
<dbReference type="PIRSF" id="PIRSF000126">
    <property type="entry name" value="11-beta-HSD1"/>
    <property type="match status" value="1"/>
</dbReference>
<keyword evidence="14" id="KW-1185">Reference proteome</keyword>
<evidence type="ECO:0000256" key="1">
    <source>
        <dbReference type="ARBA" id="ARBA00006484"/>
    </source>
</evidence>
<dbReference type="PRINTS" id="PR00081">
    <property type="entry name" value="GDHRDH"/>
</dbReference>
<dbReference type="InterPro" id="IPR020904">
    <property type="entry name" value="Sc_DH/Rdtase_CS"/>
</dbReference>
<organism evidence="13 14">
    <name type="scientific">Sphingomonas vulcanisoli</name>
    <dbReference type="NCBI Taxonomy" id="1658060"/>
    <lineage>
        <taxon>Bacteria</taxon>
        <taxon>Pseudomonadati</taxon>
        <taxon>Pseudomonadota</taxon>
        <taxon>Alphaproteobacteria</taxon>
        <taxon>Sphingomonadales</taxon>
        <taxon>Sphingomonadaceae</taxon>
        <taxon>Sphingomonas</taxon>
    </lineage>
</organism>
<keyword evidence="2" id="KW-0560">Oxidoreductase</keyword>
<dbReference type="PANTHER" id="PTHR43086">
    <property type="entry name" value="VERY-LONG-CHAIN 3-OXOOACYL-COA REDUCTASE"/>
    <property type="match status" value="1"/>
</dbReference>
<name>A0ABX0TMF1_9SPHN</name>
<reference evidence="13 14" key="1">
    <citation type="submission" date="2020-03" db="EMBL/GenBank/DDBJ databases">
        <title>Genomic Encyclopedia of Type Strains, Phase III (KMG-III): the genomes of soil and plant-associated and newly described type strains.</title>
        <authorList>
            <person name="Whitman W."/>
        </authorList>
    </citation>
    <scope>NUCLEOTIDE SEQUENCE [LARGE SCALE GENOMIC DNA]</scope>
    <source>
        <strain evidence="13 14">CECT 8804</strain>
    </source>
</reference>
<dbReference type="PRINTS" id="PR00080">
    <property type="entry name" value="SDRFAMILY"/>
</dbReference>
<comment type="function">
    <text evidence="9">NADP-dependent dehydrogenase with broad substrate specificity acting on 3-hydroxy acids. Catalyzes the NADP-dependent oxidation of L-allo-threonine to L-2-amino-3-keto-butyrate, which is spontaneously decarboxylated into aminoacetone. Also acts on D-threonine, L-serine, D-serine, D-3-hydroxyisobutyrate, L-3-hydroxyisobutyrate, D-glycerate and L-glycerate. Able to catalyze the reduction of the malonic semialdehyde to 3-hydroxypropionic acid. YdfG is apparently supplementing RutE, the presumed malonic semialdehyde reductase involved in pyrimidine degradation since both are able to detoxify malonic semialdehyde.</text>
</comment>
<evidence type="ECO:0000256" key="4">
    <source>
        <dbReference type="ARBA" id="ARBA00044050"/>
    </source>
</evidence>
<accession>A0ABX0TMF1</accession>
<dbReference type="PROSITE" id="PS00061">
    <property type="entry name" value="ADH_SHORT"/>
    <property type="match status" value="1"/>
</dbReference>
<evidence type="ECO:0000256" key="9">
    <source>
        <dbReference type="ARBA" id="ARBA00045650"/>
    </source>
</evidence>
<evidence type="ECO:0000313" key="13">
    <source>
        <dbReference type="EMBL" id="NIJ06703.1"/>
    </source>
</evidence>
<evidence type="ECO:0000256" key="10">
    <source>
        <dbReference type="ARBA" id="ARBA00047274"/>
    </source>
</evidence>
<dbReference type="EMBL" id="JAAOZC010000001">
    <property type="protein sequence ID" value="NIJ06703.1"/>
    <property type="molecule type" value="Genomic_DNA"/>
</dbReference>
<evidence type="ECO:0000256" key="7">
    <source>
        <dbReference type="ARBA" id="ARBA00044271"/>
    </source>
</evidence>
<dbReference type="Gene3D" id="3.40.50.720">
    <property type="entry name" value="NAD(P)-binding Rossmann-like Domain"/>
    <property type="match status" value="1"/>
</dbReference>
<dbReference type="InterPro" id="IPR036291">
    <property type="entry name" value="NAD(P)-bd_dom_sf"/>
</dbReference>
<comment type="catalytic activity">
    <reaction evidence="3">
        <text>L-allo-threonine + NADP(+) = aminoacetone + CO2 + NADPH</text>
        <dbReference type="Rhea" id="RHEA:43524"/>
        <dbReference type="ChEBI" id="CHEBI:16526"/>
        <dbReference type="ChEBI" id="CHEBI:57783"/>
        <dbReference type="ChEBI" id="CHEBI:58320"/>
        <dbReference type="ChEBI" id="CHEBI:58349"/>
        <dbReference type="ChEBI" id="CHEBI:58585"/>
        <dbReference type="EC" id="1.1.1.381"/>
    </reaction>
</comment>
<dbReference type="SUPFAM" id="SSF51735">
    <property type="entry name" value="NAD(P)-binding Rossmann-fold domains"/>
    <property type="match status" value="1"/>
</dbReference>
<dbReference type="InterPro" id="IPR002347">
    <property type="entry name" value="SDR_fam"/>
</dbReference>
<dbReference type="Proteomes" id="UP000727456">
    <property type="component" value="Unassembled WGS sequence"/>
</dbReference>
<dbReference type="InterPro" id="IPR057326">
    <property type="entry name" value="KR_dom"/>
</dbReference>
<evidence type="ECO:0000256" key="2">
    <source>
        <dbReference type="ARBA" id="ARBA00023002"/>
    </source>
</evidence>
<dbReference type="EC" id="1.1.1.381" evidence="5"/>